<dbReference type="OrthoDB" id="17560at2759"/>
<keyword evidence="2" id="KW-0378">Hydrolase</keyword>
<name>A0A2H3JQL2_WOLCO</name>
<dbReference type="SUPFAM" id="SSF53474">
    <property type="entry name" value="alpha/beta-Hydrolases"/>
    <property type="match status" value="1"/>
</dbReference>
<evidence type="ECO:0000313" key="2">
    <source>
        <dbReference type="EMBL" id="PCH44440.1"/>
    </source>
</evidence>
<dbReference type="PANTHER" id="PTHR17630">
    <property type="entry name" value="DIENELACTONE HYDROLASE"/>
    <property type="match status" value="1"/>
</dbReference>
<evidence type="ECO:0000313" key="3">
    <source>
        <dbReference type="Proteomes" id="UP000218811"/>
    </source>
</evidence>
<organism evidence="2 3">
    <name type="scientific">Wolfiporia cocos (strain MD-104)</name>
    <name type="common">Brown rot fungus</name>
    <dbReference type="NCBI Taxonomy" id="742152"/>
    <lineage>
        <taxon>Eukaryota</taxon>
        <taxon>Fungi</taxon>
        <taxon>Dikarya</taxon>
        <taxon>Basidiomycota</taxon>
        <taxon>Agaricomycotina</taxon>
        <taxon>Agaricomycetes</taxon>
        <taxon>Polyporales</taxon>
        <taxon>Phaeolaceae</taxon>
        <taxon>Wolfiporia</taxon>
    </lineage>
</organism>
<evidence type="ECO:0000259" key="1">
    <source>
        <dbReference type="Pfam" id="PF01738"/>
    </source>
</evidence>
<dbReference type="Proteomes" id="UP000218811">
    <property type="component" value="Unassembled WGS sequence"/>
</dbReference>
<accession>A0A2H3JQL2</accession>
<reference evidence="2 3" key="1">
    <citation type="journal article" date="2012" name="Science">
        <title>The Paleozoic origin of enzymatic lignin decomposition reconstructed from 31 fungal genomes.</title>
        <authorList>
            <person name="Floudas D."/>
            <person name="Binder M."/>
            <person name="Riley R."/>
            <person name="Barry K."/>
            <person name="Blanchette R.A."/>
            <person name="Henrissat B."/>
            <person name="Martinez A.T."/>
            <person name="Otillar R."/>
            <person name="Spatafora J.W."/>
            <person name="Yadav J.S."/>
            <person name="Aerts A."/>
            <person name="Benoit I."/>
            <person name="Boyd A."/>
            <person name="Carlson A."/>
            <person name="Copeland A."/>
            <person name="Coutinho P.M."/>
            <person name="de Vries R.P."/>
            <person name="Ferreira P."/>
            <person name="Findley K."/>
            <person name="Foster B."/>
            <person name="Gaskell J."/>
            <person name="Glotzer D."/>
            <person name="Gorecki P."/>
            <person name="Heitman J."/>
            <person name="Hesse C."/>
            <person name="Hori C."/>
            <person name="Igarashi K."/>
            <person name="Jurgens J.A."/>
            <person name="Kallen N."/>
            <person name="Kersten P."/>
            <person name="Kohler A."/>
            <person name="Kuees U."/>
            <person name="Kumar T.K.A."/>
            <person name="Kuo A."/>
            <person name="LaButti K."/>
            <person name="Larrondo L.F."/>
            <person name="Lindquist E."/>
            <person name="Ling A."/>
            <person name="Lombard V."/>
            <person name="Lucas S."/>
            <person name="Lundell T."/>
            <person name="Martin R."/>
            <person name="McLaughlin D.J."/>
            <person name="Morgenstern I."/>
            <person name="Morin E."/>
            <person name="Murat C."/>
            <person name="Nagy L.G."/>
            <person name="Nolan M."/>
            <person name="Ohm R.A."/>
            <person name="Patyshakuliyeva A."/>
            <person name="Rokas A."/>
            <person name="Ruiz-Duenas F.J."/>
            <person name="Sabat G."/>
            <person name="Salamov A."/>
            <person name="Samejima M."/>
            <person name="Schmutz J."/>
            <person name="Slot J.C."/>
            <person name="St John F."/>
            <person name="Stenlid J."/>
            <person name="Sun H."/>
            <person name="Sun S."/>
            <person name="Syed K."/>
            <person name="Tsang A."/>
            <person name="Wiebenga A."/>
            <person name="Young D."/>
            <person name="Pisabarro A."/>
            <person name="Eastwood D.C."/>
            <person name="Martin F."/>
            <person name="Cullen D."/>
            <person name="Grigoriev I.V."/>
            <person name="Hibbett D.S."/>
        </authorList>
    </citation>
    <scope>NUCLEOTIDE SEQUENCE [LARGE SCALE GENOMIC DNA]</scope>
    <source>
        <strain evidence="2 3">MD-104</strain>
    </source>
</reference>
<sequence length="251" mass="27594">MSLCADCVIGVRHEGTPEGTFQDISGVQCYVATPSGTSKEGRVILYLTDIFGPTFVNHQLLADDFARNGYRVVIPDILNGDPVPTDAPLSTGEFDLTSWLSRHGQETVWPVIAKILSHYKYSGIRKVAAVGFCFGARTAIDLAFQNMVSVCVASQPSLWKVPDDLQRYLAEAKAPLLINCAETDNMFPKEAQEKADEILGGGKYTPGYERTYWEGCTHGFAVRGDISDPRVKAGKEGVFKASVEFLNKYWV</sequence>
<dbReference type="PANTHER" id="PTHR17630:SF44">
    <property type="entry name" value="PROTEIN AIM2"/>
    <property type="match status" value="1"/>
</dbReference>
<dbReference type="EMBL" id="KB468157">
    <property type="protein sequence ID" value="PCH44440.1"/>
    <property type="molecule type" value="Genomic_DNA"/>
</dbReference>
<dbReference type="InterPro" id="IPR002925">
    <property type="entry name" value="Dienelactn_hydro"/>
</dbReference>
<gene>
    <name evidence="2" type="ORF">WOLCODRAFT_139014</name>
</gene>
<dbReference type="Pfam" id="PF01738">
    <property type="entry name" value="DLH"/>
    <property type="match status" value="1"/>
</dbReference>
<dbReference type="AlphaFoldDB" id="A0A2H3JQL2"/>
<dbReference type="InterPro" id="IPR029058">
    <property type="entry name" value="AB_hydrolase_fold"/>
</dbReference>
<keyword evidence="3" id="KW-1185">Reference proteome</keyword>
<dbReference type="STRING" id="742152.A0A2H3JQL2"/>
<proteinExistence type="predicted"/>
<dbReference type="GO" id="GO:0016787">
    <property type="term" value="F:hydrolase activity"/>
    <property type="evidence" value="ECO:0007669"/>
    <property type="project" value="UniProtKB-KW"/>
</dbReference>
<feature type="domain" description="Dienelactone hydrolase" evidence="1">
    <location>
        <begin position="28"/>
        <end position="249"/>
    </location>
</feature>
<dbReference type="Gene3D" id="3.40.50.1820">
    <property type="entry name" value="alpha/beta hydrolase"/>
    <property type="match status" value="1"/>
</dbReference>
<dbReference type="OMA" id="GDNPHTP"/>
<protein>
    <submittedName>
        <fullName evidence="2">Alpha/beta-hydrolase</fullName>
    </submittedName>
</protein>